<evidence type="ECO:0000256" key="1">
    <source>
        <dbReference type="ARBA" id="ARBA00002362"/>
    </source>
</evidence>
<name>A0A7D9LPT5_PARCT</name>
<organism evidence="8 9">
    <name type="scientific">Paramuricea clavata</name>
    <name type="common">Red gorgonian</name>
    <name type="synonym">Violescent sea-whip</name>
    <dbReference type="NCBI Taxonomy" id="317549"/>
    <lineage>
        <taxon>Eukaryota</taxon>
        <taxon>Metazoa</taxon>
        <taxon>Cnidaria</taxon>
        <taxon>Anthozoa</taxon>
        <taxon>Octocorallia</taxon>
        <taxon>Malacalcyonacea</taxon>
        <taxon>Plexauridae</taxon>
        <taxon>Paramuricea</taxon>
    </lineage>
</organism>
<dbReference type="GO" id="GO:0005198">
    <property type="term" value="F:structural molecule activity"/>
    <property type="evidence" value="ECO:0007669"/>
    <property type="project" value="TreeGrafter"/>
</dbReference>
<dbReference type="GO" id="GO:0005634">
    <property type="term" value="C:nucleus"/>
    <property type="evidence" value="ECO:0007669"/>
    <property type="project" value="TreeGrafter"/>
</dbReference>
<evidence type="ECO:0000256" key="5">
    <source>
        <dbReference type="ARBA" id="ARBA00029749"/>
    </source>
</evidence>
<proteinExistence type="predicted"/>
<dbReference type="EMBL" id="CACRXK020022325">
    <property type="protein sequence ID" value="CAB4036714.1"/>
    <property type="molecule type" value="Genomic_DNA"/>
</dbReference>
<evidence type="ECO:0000313" key="8">
    <source>
        <dbReference type="EMBL" id="CAB4036714.1"/>
    </source>
</evidence>
<dbReference type="InterPro" id="IPR035298">
    <property type="entry name" value="PSMD13"/>
</dbReference>
<feature type="non-terminal residue" evidence="8">
    <location>
        <position position="147"/>
    </location>
</feature>
<dbReference type="Pfam" id="PF22037">
    <property type="entry name" value="PSD13_N"/>
    <property type="match status" value="1"/>
</dbReference>
<protein>
    <recommendedName>
        <fullName evidence="3">26S proteasome non-ATPase regulatory subunit 13</fullName>
    </recommendedName>
    <alternativeName>
        <fullName evidence="5">26S proteasome regulatory subunit RPN9</fullName>
    </alternativeName>
    <alternativeName>
        <fullName evidence="7">26S proteasome regulatory subunit S11</fullName>
    </alternativeName>
    <alternativeName>
        <fullName evidence="6">26S proteasome regulatory subunit p40.5</fullName>
    </alternativeName>
</protein>
<evidence type="ECO:0000256" key="2">
    <source>
        <dbReference type="ARBA" id="ARBA00011441"/>
    </source>
</evidence>
<dbReference type="OrthoDB" id="1093at2759"/>
<evidence type="ECO:0000313" key="9">
    <source>
        <dbReference type="Proteomes" id="UP001152795"/>
    </source>
</evidence>
<dbReference type="PANTHER" id="PTHR10539">
    <property type="entry name" value="26S PROTEASOME NON-ATPASE REGULATORY SUBUNIT 13"/>
    <property type="match status" value="1"/>
</dbReference>
<keyword evidence="4 8" id="KW-0647">Proteasome</keyword>
<gene>
    <name evidence="8" type="ORF">PACLA_8A089866</name>
</gene>
<dbReference type="InterPro" id="IPR000717">
    <property type="entry name" value="PCI_dom"/>
</dbReference>
<accession>A0A7D9LPT5</accession>
<comment type="subunit">
    <text evidence="2">Component of the 19S proteasome regulatory particle complex. The 26S proteasome consists of a 20S core particle (CP) and two 19S regulatory subunits (RP). The regulatory particle is made of a lid composed of 9 subunits including PSMD13, a base containing 6 ATPases and few additional components.</text>
</comment>
<evidence type="ECO:0000256" key="4">
    <source>
        <dbReference type="ARBA" id="ARBA00022942"/>
    </source>
</evidence>
<keyword evidence="9" id="KW-1185">Reference proteome</keyword>
<dbReference type="PANTHER" id="PTHR10539:SF0">
    <property type="entry name" value="26S PROTEASOME NON-ATPASE REGULATORY SUBUNIT 13"/>
    <property type="match status" value="1"/>
</dbReference>
<dbReference type="GO" id="GO:0008541">
    <property type="term" value="C:proteasome regulatory particle, lid subcomplex"/>
    <property type="evidence" value="ECO:0007669"/>
    <property type="project" value="TreeGrafter"/>
</dbReference>
<dbReference type="AlphaFoldDB" id="A0A7D9LPT5"/>
<dbReference type="InterPro" id="IPR054179">
    <property type="entry name" value="PSD13_N"/>
</dbReference>
<evidence type="ECO:0000256" key="7">
    <source>
        <dbReference type="ARBA" id="ARBA00032323"/>
    </source>
</evidence>
<comment type="caution">
    <text evidence="8">The sequence shown here is derived from an EMBL/GenBank/DDBJ whole genome shotgun (WGS) entry which is preliminary data.</text>
</comment>
<evidence type="ECO:0000256" key="6">
    <source>
        <dbReference type="ARBA" id="ARBA00031303"/>
    </source>
</evidence>
<feature type="non-terminal residue" evidence="8">
    <location>
        <position position="1"/>
    </location>
</feature>
<dbReference type="Proteomes" id="UP001152795">
    <property type="component" value="Unassembled WGS sequence"/>
</dbReference>
<sequence>EIIEEVNTLLDNIDGITTVHARFYDLSSGYDKAAGSFNQYYRNALRFLGCIEVADLPAKEQEERAFNLALAALLGSDIYHFGELLAHPILDSIKSSEHQWIVDLLFAFNSGNIPRFESMKPIWTKQPDLESHELLLRQKITLLCLIE</sequence>
<dbReference type="GO" id="GO:0005829">
    <property type="term" value="C:cytosol"/>
    <property type="evidence" value="ECO:0007669"/>
    <property type="project" value="TreeGrafter"/>
</dbReference>
<evidence type="ECO:0000256" key="3">
    <source>
        <dbReference type="ARBA" id="ARBA00015732"/>
    </source>
</evidence>
<comment type="function">
    <text evidence="1">Component of the 26S proteasome, a multiprotein complex involved in the ATP-dependent degradation of ubiquitinated proteins. This complex plays a key role in the maintenance of protein homeostasis by removing misfolded or damaged proteins, which could impair cellular functions, and by removing proteins whose functions are no longer required. Therefore, the proteasome participates in numerous cellular processes, including cell cycle progression, apoptosis, or DNA damage repair.</text>
</comment>
<dbReference type="PROSITE" id="PS50250">
    <property type="entry name" value="PCI"/>
    <property type="match status" value="1"/>
</dbReference>
<reference evidence="8" key="1">
    <citation type="submission" date="2020-04" db="EMBL/GenBank/DDBJ databases">
        <authorList>
            <person name="Alioto T."/>
            <person name="Alioto T."/>
            <person name="Gomez Garrido J."/>
        </authorList>
    </citation>
    <scope>NUCLEOTIDE SEQUENCE</scope>
    <source>
        <strain evidence="8">A484AB</strain>
    </source>
</reference>
<dbReference type="GO" id="GO:0006511">
    <property type="term" value="P:ubiquitin-dependent protein catabolic process"/>
    <property type="evidence" value="ECO:0007669"/>
    <property type="project" value="TreeGrafter"/>
</dbReference>